<sequence length="783" mass="89772">MILTRSWPKELNKLCPDCAHLFPPSGPWPWDGNDVSRKFVKFHGDVREPSVEELDLSASLHGCHLCRALLECILPGSLKFNRHEYSTWYNLNKDFRYEVSLYAPLHEDGDFNRKGRLRKVRLGLTATGERRWLGIQTRGLTLYHASPVLSDGCSKEHDGPSRWIFKDVDPPAQSEEDLDDPGVMDVDVIQPTSSTTFDPHAFAQLRQWVDNCTQNHKLCKVATSGGRNSIFGRQQTIRLVDVGVDDTSPIRLVEGSFVDKVRYNTLSYQWTADTPKTSLKKNNKAAYCHTIPTQSWPKVYRDVVVVCRALGIRYVWIDSLCIVQDDLEDWTVQSSMMQDIYSHGYLNLANVLGKHADGLEVSRDPTANSPCILSRTVHSDDGRGSTEYWGCIEDGSWREQIQDAPLYTRGWCYQERFLSARTVQFGQQLYWECREQFASESVPSSKAFYDIKHPDLITTFDRGGNTGDTTLTTAEIWDTVVKIYTTTQLTQQSDKLVALRGIFNRFWERFEAHDVSRPEPDWCIAGLWKRDLIRHLLWRRETYHLDSISNPENWPSPPTEEGKLFNARATEVLALFPSWSWASCPSYLGFGICFTTQPTDRVEDMIVIEKIVPTRQTGSNMDYTSFDSSSLILRGLLYDGITAIDMAQVFTDWATKSECSGTVKHHAQLIRRSAWWIYFDRPLPKDPPLDPKNVGVLMVRLVGMEARQTRWMHGLLVESLGVMGEEGLPTYRRMGFFLLRSKRGLIPEVREEWPERFATEEEAKAAVDEVRTRRGTWPLLRLV</sequence>
<keyword evidence="3" id="KW-1185">Reference proteome</keyword>
<name>A0AAE0PBT3_SORBR</name>
<dbReference type="Proteomes" id="UP001281003">
    <property type="component" value="Unassembled WGS sequence"/>
</dbReference>
<proteinExistence type="predicted"/>
<gene>
    <name evidence="2" type="ORF">B0T20DRAFT_245301</name>
</gene>
<comment type="caution">
    <text evidence="2">The sequence shown here is derived from an EMBL/GenBank/DDBJ whole genome shotgun (WGS) entry which is preliminary data.</text>
</comment>
<dbReference type="EMBL" id="JAUTDP010000008">
    <property type="protein sequence ID" value="KAK3396917.1"/>
    <property type="molecule type" value="Genomic_DNA"/>
</dbReference>
<dbReference type="AlphaFoldDB" id="A0AAE0PBT3"/>
<protein>
    <submittedName>
        <fullName evidence="2">Heterokaryon incompatibility protein-domain-containing protein</fullName>
    </submittedName>
</protein>
<organism evidence="2 3">
    <name type="scientific">Sordaria brevicollis</name>
    <dbReference type="NCBI Taxonomy" id="83679"/>
    <lineage>
        <taxon>Eukaryota</taxon>
        <taxon>Fungi</taxon>
        <taxon>Dikarya</taxon>
        <taxon>Ascomycota</taxon>
        <taxon>Pezizomycotina</taxon>
        <taxon>Sordariomycetes</taxon>
        <taxon>Sordariomycetidae</taxon>
        <taxon>Sordariales</taxon>
        <taxon>Sordariaceae</taxon>
        <taxon>Sordaria</taxon>
    </lineage>
</organism>
<accession>A0AAE0PBT3</accession>
<reference evidence="2" key="2">
    <citation type="submission" date="2023-07" db="EMBL/GenBank/DDBJ databases">
        <authorList>
            <consortium name="Lawrence Berkeley National Laboratory"/>
            <person name="Haridas S."/>
            <person name="Hensen N."/>
            <person name="Bonometti L."/>
            <person name="Westerberg I."/>
            <person name="Brannstrom I.O."/>
            <person name="Guillou S."/>
            <person name="Cros-Aarteil S."/>
            <person name="Calhoun S."/>
            <person name="Kuo A."/>
            <person name="Mondo S."/>
            <person name="Pangilinan J."/>
            <person name="Riley R."/>
            <person name="LaButti K."/>
            <person name="Andreopoulos B."/>
            <person name="Lipzen A."/>
            <person name="Chen C."/>
            <person name="Yanf M."/>
            <person name="Daum C."/>
            <person name="Ng V."/>
            <person name="Clum A."/>
            <person name="Steindorff A."/>
            <person name="Ohm R."/>
            <person name="Martin F."/>
            <person name="Silar P."/>
            <person name="Natvig D."/>
            <person name="Lalanne C."/>
            <person name="Gautier V."/>
            <person name="Ament-velasquez S.L."/>
            <person name="Kruys A."/>
            <person name="Hutchinson M.I."/>
            <person name="Powell A.J."/>
            <person name="Barry K."/>
            <person name="Miller A.N."/>
            <person name="Grigoriev I.V."/>
            <person name="Debuchy R."/>
            <person name="Gladieux P."/>
            <person name="Thoren M.H."/>
            <person name="Johannesson H."/>
        </authorList>
    </citation>
    <scope>NUCLEOTIDE SEQUENCE</scope>
    <source>
        <strain evidence="2">FGSC 1904</strain>
    </source>
</reference>
<dbReference type="InterPro" id="IPR010730">
    <property type="entry name" value="HET"/>
</dbReference>
<dbReference type="PANTHER" id="PTHR33112">
    <property type="entry name" value="DOMAIN PROTEIN, PUTATIVE-RELATED"/>
    <property type="match status" value="1"/>
</dbReference>
<dbReference type="Pfam" id="PF06985">
    <property type="entry name" value="HET"/>
    <property type="match status" value="1"/>
</dbReference>
<evidence type="ECO:0000313" key="3">
    <source>
        <dbReference type="Proteomes" id="UP001281003"/>
    </source>
</evidence>
<dbReference type="PANTHER" id="PTHR33112:SF10">
    <property type="entry name" value="TOL"/>
    <property type="match status" value="1"/>
</dbReference>
<reference evidence="2" key="1">
    <citation type="journal article" date="2023" name="Mol. Phylogenet. Evol.">
        <title>Genome-scale phylogeny and comparative genomics of the fungal order Sordariales.</title>
        <authorList>
            <person name="Hensen N."/>
            <person name="Bonometti L."/>
            <person name="Westerberg I."/>
            <person name="Brannstrom I.O."/>
            <person name="Guillou S."/>
            <person name="Cros-Aarteil S."/>
            <person name="Calhoun S."/>
            <person name="Haridas S."/>
            <person name="Kuo A."/>
            <person name="Mondo S."/>
            <person name="Pangilinan J."/>
            <person name="Riley R."/>
            <person name="LaButti K."/>
            <person name="Andreopoulos B."/>
            <person name="Lipzen A."/>
            <person name="Chen C."/>
            <person name="Yan M."/>
            <person name="Daum C."/>
            <person name="Ng V."/>
            <person name="Clum A."/>
            <person name="Steindorff A."/>
            <person name="Ohm R.A."/>
            <person name="Martin F."/>
            <person name="Silar P."/>
            <person name="Natvig D.O."/>
            <person name="Lalanne C."/>
            <person name="Gautier V."/>
            <person name="Ament-Velasquez S.L."/>
            <person name="Kruys A."/>
            <person name="Hutchinson M.I."/>
            <person name="Powell A.J."/>
            <person name="Barry K."/>
            <person name="Miller A.N."/>
            <person name="Grigoriev I.V."/>
            <person name="Debuchy R."/>
            <person name="Gladieux P."/>
            <person name="Hiltunen Thoren M."/>
            <person name="Johannesson H."/>
        </authorList>
    </citation>
    <scope>NUCLEOTIDE SEQUENCE</scope>
    <source>
        <strain evidence="2">FGSC 1904</strain>
    </source>
</reference>
<feature type="domain" description="Heterokaryon incompatibility" evidence="1">
    <location>
        <begin position="263"/>
        <end position="415"/>
    </location>
</feature>
<evidence type="ECO:0000259" key="1">
    <source>
        <dbReference type="Pfam" id="PF06985"/>
    </source>
</evidence>
<evidence type="ECO:0000313" key="2">
    <source>
        <dbReference type="EMBL" id="KAK3396917.1"/>
    </source>
</evidence>